<dbReference type="EMBL" id="LGRX02019085">
    <property type="protein sequence ID" value="KAK3259002.1"/>
    <property type="molecule type" value="Genomic_DNA"/>
</dbReference>
<dbReference type="Pfam" id="PF13843">
    <property type="entry name" value="DDE_Tnp_1_7"/>
    <property type="match status" value="1"/>
</dbReference>
<dbReference type="PANTHER" id="PTHR46599">
    <property type="entry name" value="PIGGYBAC TRANSPOSABLE ELEMENT-DERIVED PROTEIN 4"/>
    <property type="match status" value="1"/>
</dbReference>
<feature type="transmembrane region" description="Helical" evidence="1">
    <location>
        <begin position="131"/>
        <end position="151"/>
    </location>
</feature>
<evidence type="ECO:0000313" key="3">
    <source>
        <dbReference type="EMBL" id="KAK3259002.1"/>
    </source>
</evidence>
<evidence type="ECO:0000313" key="4">
    <source>
        <dbReference type="Proteomes" id="UP001190700"/>
    </source>
</evidence>
<feature type="domain" description="PiggyBac transposable element-derived protein" evidence="2">
    <location>
        <begin position="5"/>
        <end position="148"/>
    </location>
</feature>
<dbReference type="Proteomes" id="UP001190700">
    <property type="component" value="Unassembled WGS sequence"/>
</dbReference>
<sequence>MQEKVLMGGVARASSRGVPDTVVQTEARSKVDLARQVGTVKIARTEDFKVIAVSIYDSKPVHFLSSIHNRVNMVEKIREVWDTKAKETAELAYTRLNVIDDYNNTMNGVDIADQLREIYRFDGPWMRQRKWWWALFLWALGVAVVNAYLLYKRQCEQQEVPDGKRLTHVQFNVILAQELCSGQRAAKWKYLQDTKTGLTRRGLLVCLYLCLPLSV</sequence>
<keyword evidence="1" id="KW-1133">Transmembrane helix</keyword>
<dbReference type="InterPro" id="IPR029526">
    <property type="entry name" value="PGBD"/>
</dbReference>
<protein>
    <recommendedName>
        <fullName evidence="2">PiggyBac transposable element-derived protein domain-containing protein</fullName>
    </recommendedName>
</protein>
<reference evidence="3 4" key="1">
    <citation type="journal article" date="2015" name="Genome Biol. Evol.">
        <title>Comparative Genomics of a Bacterivorous Green Alga Reveals Evolutionary Causalities and Consequences of Phago-Mixotrophic Mode of Nutrition.</title>
        <authorList>
            <person name="Burns J.A."/>
            <person name="Paasch A."/>
            <person name="Narechania A."/>
            <person name="Kim E."/>
        </authorList>
    </citation>
    <scope>NUCLEOTIDE SEQUENCE [LARGE SCALE GENOMIC DNA]</scope>
    <source>
        <strain evidence="3 4">PLY_AMNH</strain>
    </source>
</reference>
<keyword evidence="1" id="KW-0472">Membrane</keyword>
<keyword evidence="4" id="KW-1185">Reference proteome</keyword>
<dbReference type="AlphaFoldDB" id="A0AAE0FG19"/>
<name>A0AAE0FG19_9CHLO</name>
<accession>A0AAE0FG19</accession>
<proteinExistence type="predicted"/>
<keyword evidence="1" id="KW-0812">Transmembrane</keyword>
<dbReference type="PANTHER" id="PTHR46599:SF3">
    <property type="entry name" value="PIGGYBAC TRANSPOSABLE ELEMENT-DERIVED PROTEIN 4"/>
    <property type="match status" value="1"/>
</dbReference>
<organism evidence="3 4">
    <name type="scientific">Cymbomonas tetramitiformis</name>
    <dbReference type="NCBI Taxonomy" id="36881"/>
    <lineage>
        <taxon>Eukaryota</taxon>
        <taxon>Viridiplantae</taxon>
        <taxon>Chlorophyta</taxon>
        <taxon>Pyramimonadophyceae</taxon>
        <taxon>Pyramimonadales</taxon>
        <taxon>Pyramimonadaceae</taxon>
        <taxon>Cymbomonas</taxon>
    </lineage>
</organism>
<comment type="caution">
    <text evidence="3">The sequence shown here is derived from an EMBL/GenBank/DDBJ whole genome shotgun (WGS) entry which is preliminary data.</text>
</comment>
<evidence type="ECO:0000256" key="1">
    <source>
        <dbReference type="SAM" id="Phobius"/>
    </source>
</evidence>
<gene>
    <name evidence="3" type="ORF">CYMTET_31980</name>
</gene>
<evidence type="ECO:0000259" key="2">
    <source>
        <dbReference type="Pfam" id="PF13843"/>
    </source>
</evidence>